<dbReference type="AlphaFoldDB" id="A0A9P6SNF4"/>
<sequence length="85" mass="9484">MYHARDGRQHYPFEQELYSTVDGEHDESMVLESVDSFIAPSYQHDVSPPPFLTASGKPPTYSDITAYALAPEPPTQAPETARESQ</sequence>
<protein>
    <submittedName>
        <fullName evidence="1">Uncharacterized protein</fullName>
    </submittedName>
</protein>
<organism evidence="1 2">
    <name type="scientific">Modicella reniformis</name>
    <dbReference type="NCBI Taxonomy" id="1440133"/>
    <lineage>
        <taxon>Eukaryota</taxon>
        <taxon>Fungi</taxon>
        <taxon>Fungi incertae sedis</taxon>
        <taxon>Mucoromycota</taxon>
        <taxon>Mortierellomycotina</taxon>
        <taxon>Mortierellomycetes</taxon>
        <taxon>Mortierellales</taxon>
        <taxon>Mortierellaceae</taxon>
        <taxon>Modicella</taxon>
    </lineage>
</organism>
<keyword evidence="2" id="KW-1185">Reference proteome</keyword>
<proteinExistence type="predicted"/>
<accession>A0A9P6SNF4</accession>
<dbReference type="OrthoDB" id="2447573at2759"/>
<gene>
    <name evidence="1" type="ORF">BGZ65_002822</name>
</gene>
<evidence type="ECO:0000313" key="1">
    <source>
        <dbReference type="EMBL" id="KAF9982475.1"/>
    </source>
</evidence>
<evidence type="ECO:0000313" key="2">
    <source>
        <dbReference type="Proteomes" id="UP000749646"/>
    </source>
</evidence>
<comment type="caution">
    <text evidence="1">The sequence shown here is derived from an EMBL/GenBank/DDBJ whole genome shotgun (WGS) entry which is preliminary data.</text>
</comment>
<name>A0A9P6SNF4_9FUNG</name>
<reference evidence="1" key="1">
    <citation type="journal article" date="2020" name="Fungal Divers.">
        <title>Resolving the Mortierellaceae phylogeny through synthesis of multi-gene phylogenetics and phylogenomics.</title>
        <authorList>
            <person name="Vandepol N."/>
            <person name="Liber J."/>
            <person name="Desiro A."/>
            <person name="Na H."/>
            <person name="Kennedy M."/>
            <person name="Barry K."/>
            <person name="Grigoriev I.V."/>
            <person name="Miller A.N."/>
            <person name="O'Donnell K."/>
            <person name="Stajich J.E."/>
            <person name="Bonito G."/>
        </authorList>
    </citation>
    <scope>NUCLEOTIDE SEQUENCE</scope>
    <source>
        <strain evidence="1">MES-2147</strain>
    </source>
</reference>
<dbReference type="Proteomes" id="UP000749646">
    <property type="component" value="Unassembled WGS sequence"/>
</dbReference>
<dbReference type="EMBL" id="JAAAHW010003578">
    <property type="protein sequence ID" value="KAF9982475.1"/>
    <property type="molecule type" value="Genomic_DNA"/>
</dbReference>